<dbReference type="EnsemblMetazoa" id="XM_028299883.2">
    <property type="protein sequence ID" value="XP_028155684.1"/>
    <property type="gene ID" value="LOC114349495"/>
</dbReference>
<keyword evidence="1" id="KW-0175">Coiled coil</keyword>
<name>A0A6P7H2K9_DIAVI</name>
<feature type="compositionally biased region" description="Polar residues" evidence="2">
    <location>
        <begin position="1140"/>
        <end position="1160"/>
    </location>
</feature>
<feature type="coiled-coil region" evidence="1">
    <location>
        <begin position="795"/>
        <end position="826"/>
    </location>
</feature>
<evidence type="ECO:0000313" key="4">
    <source>
        <dbReference type="Proteomes" id="UP001652700"/>
    </source>
</evidence>
<reference evidence="5" key="1">
    <citation type="submission" date="2025-04" db="UniProtKB">
        <authorList>
            <consortium name="RefSeq"/>
        </authorList>
    </citation>
    <scope>IDENTIFICATION</scope>
    <source>
        <tissue evidence="5">Whole insect</tissue>
    </source>
</reference>
<feature type="compositionally biased region" description="Basic and acidic residues" evidence="2">
    <location>
        <begin position="1161"/>
        <end position="1178"/>
    </location>
</feature>
<dbReference type="InParanoid" id="A0A6P7H2K9"/>
<dbReference type="GeneID" id="114349495"/>
<evidence type="ECO:0000256" key="1">
    <source>
        <dbReference type="SAM" id="Coils"/>
    </source>
</evidence>
<evidence type="ECO:0000256" key="2">
    <source>
        <dbReference type="SAM" id="MobiDB-lite"/>
    </source>
</evidence>
<feature type="compositionally biased region" description="Basic and acidic residues" evidence="2">
    <location>
        <begin position="1107"/>
        <end position="1138"/>
    </location>
</feature>
<reference evidence="3" key="2">
    <citation type="submission" date="2025-05" db="UniProtKB">
        <authorList>
            <consortium name="EnsemblMetazoa"/>
        </authorList>
    </citation>
    <scope>IDENTIFICATION</scope>
</reference>
<proteinExistence type="predicted"/>
<gene>
    <name evidence="5" type="primary">LOC114349495</name>
</gene>
<dbReference type="KEGG" id="dvv:114349495"/>
<accession>A0A6P7H2K9</accession>
<protein>
    <submittedName>
        <fullName evidence="5">Leucine-rich repeat-containing protein DDB_G0290503</fullName>
    </submittedName>
</protein>
<evidence type="ECO:0000313" key="5">
    <source>
        <dbReference type="RefSeq" id="XP_028155684.1"/>
    </source>
</evidence>
<organism evidence="5">
    <name type="scientific">Diabrotica virgifera virgifera</name>
    <name type="common">western corn rootworm</name>
    <dbReference type="NCBI Taxonomy" id="50390"/>
    <lineage>
        <taxon>Eukaryota</taxon>
        <taxon>Metazoa</taxon>
        <taxon>Ecdysozoa</taxon>
        <taxon>Arthropoda</taxon>
        <taxon>Hexapoda</taxon>
        <taxon>Insecta</taxon>
        <taxon>Pterygota</taxon>
        <taxon>Neoptera</taxon>
        <taxon>Endopterygota</taxon>
        <taxon>Coleoptera</taxon>
        <taxon>Polyphaga</taxon>
        <taxon>Cucujiformia</taxon>
        <taxon>Chrysomeloidea</taxon>
        <taxon>Chrysomelidae</taxon>
        <taxon>Galerucinae</taxon>
        <taxon>Diabroticina</taxon>
        <taxon>Diabroticites</taxon>
        <taxon>Diabrotica</taxon>
    </lineage>
</organism>
<feature type="compositionally biased region" description="Basic and acidic residues" evidence="2">
    <location>
        <begin position="1045"/>
        <end position="1059"/>
    </location>
</feature>
<dbReference type="OrthoDB" id="10384911at2759"/>
<keyword evidence="4" id="KW-1185">Reference proteome</keyword>
<feature type="coiled-coil region" evidence="1">
    <location>
        <begin position="863"/>
        <end position="919"/>
    </location>
</feature>
<sequence>MQSISGKKQYLSLDTQEKNYINHAIHSNKENHFPVLNRADFLREIDEKQQHIYKIIYKAYQEIDKYKTHFIQDVPNQQKIKDNTSITSNNILKKQTDNKVRIENFIAQKYLTLNPRNIEHNEILETNKNGENFNHSTHQKSSNQSFDDVISTIEMNKQVVEKFGSIISDIRNSRETNNKISKNINWTDDIEDIEREQENNKTISGFKGFMEEILSYLVYMYHDLIGEYENCLSEVKKDSNSDNFREKYKQCTKIPERKFLQKLKITSDIIKQTFLAVTEKLVVDNVEAILKNNQRLDEHDNVLQIINELSDACEYIRKTPGIEMMFSEAQTETEYDETIGDDISDMNKLQLSEINNMFNDKYMEATENKVKHKAKILNYAATIEESDLVLNVEEINKPNQLQDRNGRDEYLNVELTSKEELLQNKQETDLIVKNESTWNESIGEEPMTMFTTTEQDNETMEATSYIISALAATEEELNNITSEGESVTNTLSHTTTQDFIMTIDTQPKRLALKTSNQQDLKKLKPQQENLKTEHKPFKPNIESTNLNETIKNLECESQKKIEKNIKCKTKLSKDEIVQQLDLIYESLKTDSQCIREQGNEECLQPITFESQIKLEKSKLIIFEQLKFLYDNLYIIYSPLYKRITDTINTEDSLRNKLFNEEHNRKYLIENKQDNIDQKNFGNQNFENQTNQQKTYMKGITNMKIINPSHKVNNVTNGVMQAQAVYQVLLKEYNDLKTKKITSPKIINIQEVPTDNKNKCADNNSTEISRNAILEEENHAKIKHDVNDIPTGSNWNNTKKQIEDELKSQLNQLKSKYQNQLHELKIQWEKSVNYLYNCNYKIEQEIINIDKKIDQLPSTDGKHVAELKASYQETKKEYKTYISKKQIELQQEVTNFEENQKQIEEKIKLLEHKINSLIQDFQQKHVQNNDPNVSPEENNIKDEKWQKLSDHEENNYQYEENSKEIDLVVQNESKSNEITNEEPMTMLTTTKEDNKVVNYEVRNSKNKKSGETERQNQVQYNTSKYLKTSNTVENSNRNRNKPLIKNNDKKVTEEEIKHDDKSNFKEKINRTYKIAKTFDGETKFKEKTNQNNKHVLKETTKTLVKTNKTLDKQSKPSRIPEAKKSLKPVSKDVDAKDLSTKPISSSKNQRAVTPSNLAQRKNISETKNNLDNKEPEKNKKLNSYIPREKSPLLGGLKQQVMKSKLYVPTKKLENNIKKRNCDRIAQNGDSEALERGIIIENNTSVNDKMSTNDKDNTEKDIDKDTEKDILIEMIKSQLQHLQDTLKMVESVNSIKIRIKNTESVKYFQNIEKEIAIVGKNLEFGEAKAGDDKKYYKNGIVEDSSKVSISSCNVEEIATAKAGRYLQRNLDQILKEFRDIETEKYIRNEISKKQYLNDDVSVDNDISRYIQDSITTRDMPKSTNCDTLVQNYRGHINDLIFDLQEDELLEKKCITPANSVNYIIPEYQLQDDIFTGSGHFVPGIPKMRQYIFGIDSIGPIGIQKDGRVTSKHEQLSNIFRTTPLDKFSQYYSDHSLYTNLKRSIGSIECVDKTIKNAEKQLQRLDEKYKIIISSNQEDNVPKKLDFCSKHLKIEKTNDILESAEKQLERLQKYNFFDEAIHHKDKCNIYITDENSKILSHENVTDIHYPKEKESFEVEDIFHYMRKIPESLKENGQFCKEEELRNVETVKSKTEIVSSLPERQTKSNRNKVKDWGDVVSNSRQSNLKRVRLPNQKLWEGKSSFDTIINFRLEKVNLSNKFKSRLDLDDTEKKCLYDENFL</sequence>
<feature type="coiled-coil region" evidence="1">
    <location>
        <begin position="1545"/>
        <end position="1611"/>
    </location>
</feature>
<feature type="region of interest" description="Disordered" evidence="2">
    <location>
        <begin position="1001"/>
        <end position="1020"/>
    </location>
</feature>
<evidence type="ECO:0000313" key="3">
    <source>
        <dbReference type="EnsemblMetazoa" id="XP_028155684.1"/>
    </source>
</evidence>
<feature type="region of interest" description="Disordered" evidence="2">
    <location>
        <begin position="1027"/>
        <end position="1059"/>
    </location>
</feature>
<feature type="region of interest" description="Disordered" evidence="2">
    <location>
        <begin position="1088"/>
        <end position="1181"/>
    </location>
</feature>
<feature type="compositionally biased region" description="Polar residues" evidence="2">
    <location>
        <begin position="1027"/>
        <end position="1036"/>
    </location>
</feature>
<dbReference type="Proteomes" id="UP001652700">
    <property type="component" value="Unplaced"/>
</dbReference>
<dbReference type="RefSeq" id="XP_028155684.1">
    <property type="nucleotide sequence ID" value="XM_028299883.1"/>
</dbReference>